<proteinExistence type="predicted"/>
<reference evidence="1" key="1">
    <citation type="submission" date="2020-03" db="EMBL/GenBank/DDBJ databases">
        <title>The deep terrestrial virosphere.</title>
        <authorList>
            <person name="Holmfeldt K."/>
            <person name="Nilsson E."/>
            <person name="Simone D."/>
            <person name="Lopez-Fernandez M."/>
            <person name="Wu X."/>
            <person name="de Brujin I."/>
            <person name="Lundin D."/>
            <person name="Andersson A."/>
            <person name="Bertilsson S."/>
            <person name="Dopson M."/>
        </authorList>
    </citation>
    <scope>NUCLEOTIDE SEQUENCE</scope>
    <source>
        <strain evidence="3">MM415A00210</strain>
        <strain evidence="2">MM415B00644</strain>
        <strain evidence="1">TM448A02554</strain>
        <strain evidence="4">TM448B05000</strain>
    </source>
</reference>
<gene>
    <name evidence="3" type="ORF">MM415A00210_0003</name>
    <name evidence="2" type="ORF">MM415B00644_0015</name>
    <name evidence="1" type="ORF">TM448A02554_0004</name>
    <name evidence="4" type="ORF">TM448B05000_0005</name>
</gene>
<evidence type="ECO:0000313" key="3">
    <source>
        <dbReference type="EMBL" id="QJA84278.1"/>
    </source>
</evidence>
<evidence type="ECO:0000313" key="1">
    <source>
        <dbReference type="EMBL" id="QJA52235.1"/>
    </source>
</evidence>
<sequence length="119" mass="14498">MEYCKCFNRMVMYGGTLMREEIDKLPCWYCKLPKEPQLPQMKQNFLIDYGIRVFKRKPKYILKGRQLGLRTISKRFKMFWDIRKPYWKGTDIELVDDIFNDPDFLEGLPFKVNRSKEEN</sequence>
<dbReference type="AlphaFoldDB" id="A0A6H1ZY96"/>
<dbReference type="EMBL" id="MT145120">
    <property type="protein sequence ID" value="QJI03796.1"/>
    <property type="molecule type" value="Genomic_DNA"/>
</dbReference>
<evidence type="ECO:0000313" key="2">
    <source>
        <dbReference type="EMBL" id="QJA63190.1"/>
    </source>
</evidence>
<protein>
    <submittedName>
        <fullName evidence="1">Uncharacterized protein</fullName>
    </submittedName>
</protein>
<dbReference type="EMBL" id="MT141492">
    <property type="protein sequence ID" value="QJA63190.1"/>
    <property type="molecule type" value="Genomic_DNA"/>
</dbReference>
<name>A0A6H1ZY96_9ZZZZ</name>
<evidence type="ECO:0000313" key="4">
    <source>
        <dbReference type="EMBL" id="QJI03796.1"/>
    </source>
</evidence>
<accession>A0A6H1ZY96</accession>
<organism evidence="1">
    <name type="scientific">viral metagenome</name>
    <dbReference type="NCBI Taxonomy" id="1070528"/>
    <lineage>
        <taxon>unclassified sequences</taxon>
        <taxon>metagenomes</taxon>
        <taxon>organismal metagenomes</taxon>
    </lineage>
</organism>
<dbReference type="EMBL" id="MT144324">
    <property type="protein sequence ID" value="QJA52235.1"/>
    <property type="molecule type" value="Genomic_DNA"/>
</dbReference>
<dbReference type="EMBL" id="MT142527">
    <property type="protein sequence ID" value="QJA84278.1"/>
    <property type="molecule type" value="Genomic_DNA"/>
</dbReference>